<dbReference type="InterPro" id="IPR039887">
    <property type="entry name" value="IQCF"/>
</dbReference>
<evidence type="ECO:0000256" key="1">
    <source>
        <dbReference type="ARBA" id="ARBA00022737"/>
    </source>
</evidence>
<dbReference type="Gene3D" id="1.20.5.190">
    <property type="match status" value="1"/>
</dbReference>
<dbReference type="PANTHER" id="PTHR21633:SF14">
    <property type="entry name" value="IQ DOMAIN-CONTAINING PROTEIN F1"/>
    <property type="match status" value="1"/>
</dbReference>
<dbReference type="PANTHER" id="PTHR21633">
    <property type="entry name" value="IQ MOTIF CONTAINING F"/>
    <property type="match status" value="1"/>
</dbReference>
<feature type="non-terminal residue" evidence="2">
    <location>
        <position position="1"/>
    </location>
</feature>
<evidence type="ECO:0008006" key="4">
    <source>
        <dbReference type="Google" id="ProtNLM"/>
    </source>
</evidence>
<name>A0A484GV44_SOUCH</name>
<dbReference type="InterPro" id="IPR000048">
    <property type="entry name" value="IQ_motif_EF-hand-BS"/>
</dbReference>
<protein>
    <recommendedName>
        <fullName evidence="4">IQ motif containing F1</fullName>
    </recommendedName>
</protein>
<accession>A0A484GV44</accession>
<sequence length="218" mass="25351">QKKDQPKTINEHIKNEPQQNELILKSLPPAPLSNLEKAEAGGAWTWMSLAKQENIAATKGVDDANKRLRAIPRTQNRPPISNPEVVKIQAWWRGTLVCSTLLHVALRVWIIQGWWRHKLVKLHENRQRTALENFTRKEWVAVRLQSWVRMWRICWRYCHLLNAARIIQAYWRCHSCASQGFIKGHYRVTANQLHLELQILLGSGPCIVTECIPLPIKQ</sequence>
<keyword evidence="1" id="KW-0677">Repeat</keyword>
<dbReference type="Pfam" id="PF00612">
    <property type="entry name" value="IQ"/>
    <property type="match status" value="1"/>
</dbReference>
<dbReference type="Proteomes" id="UP000295264">
    <property type="component" value="Unassembled WGS sequence"/>
</dbReference>
<dbReference type="GO" id="GO:0005516">
    <property type="term" value="F:calmodulin binding"/>
    <property type="evidence" value="ECO:0007669"/>
    <property type="project" value="TreeGrafter"/>
</dbReference>
<reference evidence="2 3" key="1">
    <citation type="journal article" date="2018" name="Genomics">
        <title>Molecular footprints of inshore aquatic adaptation in Indo-Pacific humpback dolphin (Sousa chinensis).</title>
        <authorList>
            <person name="Ming Y."/>
            <person name="Jian J."/>
            <person name="Yu F."/>
            <person name="Yu X."/>
            <person name="Wang J."/>
            <person name="Liu W."/>
        </authorList>
    </citation>
    <scope>NUCLEOTIDE SEQUENCE [LARGE SCALE GENOMIC DNA]</scope>
    <source>
        <strain evidence="2">MY-2018</strain>
        <tissue evidence="2">Skin</tissue>
    </source>
</reference>
<dbReference type="FunFam" id="1.20.5.190:FF:000015">
    <property type="entry name" value="IQ motif containing F5"/>
    <property type="match status" value="1"/>
</dbReference>
<dbReference type="AlphaFoldDB" id="A0A484GV44"/>
<evidence type="ECO:0000313" key="3">
    <source>
        <dbReference type="Proteomes" id="UP000295264"/>
    </source>
</evidence>
<dbReference type="FunFam" id="1.20.5.190:FF:000014">
    <property type="entry name" value="IQ motif containing F5"/>
    <property type="match status" value="1"/>
</dbReference>
<evidence type="ECO:0000313" key="2">
    <source>
        <dbReference type="EMBL" id="TEA39438.1"/>
    </source>
</evidence>
<comment type="caution">
    <text evidence="2">The sequence shown here is derived from an EMBL/GenBank/DDBJ whole genome shotgun (WGS) entry which is preliminary data.</text>
</comment>
<organism evidence="2 3">
    <name type="scientific">Sousa chinensis</name>
    <name type="common">Indo-pacific humpbacked dolphin</name>
    <name type="synonym">Steno chinensis</name>
    <dbReference type="NCBI Taxonomy" id="103600"/>
    <lineage>
        <taxon>Eukaryota</taxon>
        <taxon>Metazoa</taxon>
        <taxon>Chordata</taxon>
        <taxon>Craniata</taxon>
        <taxon>Vertebrata</taxon>
        <taxon>Euteleostomi</taxon>
        <taxon>Mammalia</taxon>
        <taxon>Eutheria</taxon>
        <taxon>Laurasiatheria</taxon>
        <taxon>Artiodactyla</taxon>
        <taxon>Whippomorpha</taxon>
        <taxon>Cetacea</taxon>
        <taxon>Odontoceti</taxon>
        <taxon>Delphinidae</taxon>
        <taxon>Sousa</taxon>
    </lineage>
</organism>
<dbReference type="EMBL" id="QWLN02004155">
    <property type="protein sequence ID" value="TEA39438.1"/>
    <property type="molecule type" value="Genomic_DNA"/>
</dbReference>
<proteinExistence type="predicted"/>
<keyword evidence="3" id="KW-1185">Reference proteome</keyword>
<gene>
    <name evidence="2" type="ORF">DBR06_SOUSAS2110218</name>
</gene>